<evidence type="ECO:0000256" key="3">
    <source>
        <dbReference type="ARBA" id="ARBA00022679"/>
    </source>
</evidence>
<keyword evidence="5" id="KW-0472">Membrane</keyword>
<reference evidence="7" key="3">
    <citation type="submission" date="2025-09" db="UniProtKB">
        <authorList>
            <consortium name="Ensembl"/>
        </authorList>
    </citation>
    <scope>IDENTIFICATION</scope>
</reference>
<dbReference type="PANTHER" id="PTHR48043:SF32">
    <property type="entry name" value="UDP-GLUCURONOSYLTRANSFERASE"/>
    <property type="match status" value="1"/>
</dbReference>
<evidence type="ECO:0000256" key="5">
    <source>
        <dbReference type="SAM" id="Phobius"/>
    </source>
</evidence>
<evidence type="ECO:0000256" key="2">
    <source>
        <dbReference type="ARBA" id="ARBA00022676"/>
    </source>
</evidence>
<comment type="similarity">
    <text evidence="1 4">Belongs to the UDP-glycosyltransferase family.</text>
</comment>
<evidence type="ECO:0000313" key="8">
    <source>
        <dbReference type="Proteomes" id="UP000694580"/>
    </source>
</evidence>
<name>A0AAY3ZY82_9TELE</name>
<keyword evidence="5" id="KW-1133">Transmembrane helix</keyword>
<evidence type="ECO:0000313" key="7">
    <source>
        <dbReference type="Ensembl" id="ENSDCDP00010001772.1"/>
    </source>
</evidence>
<feature type="transmembrane region" description="Helical" evidence="5">
    <location>
        <begin position="499"/>
        <end position="522"/>
    </location>
</feature>
<dbReference type="Proteomes" id="UP000694580">
    <property type="component" value="Chromosome 6"/>
</dbReference>
<dbReference type="Ensembl" id="ENSDCDT00010001843.1">
    <property type="protein sequence ID" value="ENSDCDP00010001772.1"/>
    <property type="gene ID" value="ENSDCDG00010000905.1"/>
</dbReference>
<dbReference type="GO" id="GO:0008194">
    <property type="term" value="F:UDP-glycosyltransferase activity"/>
    <property type="evidence" value="ECO:0007669"/>
    <property type="project" value="InterPro"/>
</dbReference>
<keyword evidence="6" id="KW-0732">Signal</keyword>
<reference evidence="7 8" key="1">
    <citation type="submission" date="2020-06" db="EMBL/GenBank/DDBJ databases">
        <authorList>
            <consortium name="Wellcome Sanger Institute Data Sharing"/>
        </authorList>
    </citation>
    <scope>NUCLEOTIDE SEQUENCE [LARGE SCALE GENOMIC DNA]</scope>
</reference>
<dbReference type="Pfam" id="PF00201">
    <property type="entry name" value="UDPGT"/>
    <property type="match status" value="1"/>
</dbReference>
<dbReference type="CDD" id="cd03784">
    <property type="entry name" value="GT1_Gtf-like"/>
    <property type="match status" value="1"/>
</dbReference>
<keyword evidence="8" id="KW-1185">Reference proteome</keyword>
<dbReference type="SUPFAM" id="SSF53756">
    <property type="entry name" value="UDP-Glycosyltransferase/glycogen phosphorylase"/>
    <property type="match status" value="1"/>
</dbReference>
<proteinExistence type="inferred from homology"/>
<keyword evidence="3 4" id="KW-0808">Transferase</keyword>
<dbReference type="InterPro" id="IPR050271">
    <property type="entry name" value="UDP-glycosyltransferase"/>
</dbReference>
<dbReference type="PANTHER" id="PTHR48043">
    <property type="entry name" value="EG:EG0003.4 PROTEIN-RELATED"/>
    <property type="match status" value="1"/>
</dbReference>
<organism evidence="7 8">
    <name type="scientific">Denticeps clupeoides</name>
    <name type="common">denticle herring</name>
    <dbReference type="NCBI Taxonomy" id="299321"/>
    <lineage>
        <taxon>Eukaryota</taxon>
        <taxon>Metazoa</taxon>
        <taxon>Chordata</taxon>
        <taxon>Craniata</taxon>
        <taxon>Vertebrata</taxon>
        <taxon>Euteleostomi</taxon>
        <taxon>Actinopterygii</taxon>
        <taxon>Neopterygii</taxon>
        <taxon>Teleostei</taxon>
        <taxon>Clupei</taxon>
        <taxon>Clupeiformes</taxon>
        <taxon>Denticipitoidei</taxon>
        <taxon>Denticipitidae</taxon>
        <taxon>Denticeps</taxon>
    </lineage>
</organism>
<evidence type="ECO:0000256" key="4">
    <source>
        <dbReference type="RuleBase" id="RU003718"/>
    </source>
</evidence>
<evidence type="ECO:0000256" key="1">
    <source>
        <dbReference type="ARBA" id="ARBA00009995"/>
    </source>
</evidence>
<dbReference type="FunFam" id="3.40.50.2000:FF:000021">
    <property type="entry name" value="UDP-glucuronosyltransferase"/>
    <property type="match status" value="1"/>
</dbReference>
<protein>
    <recommendedName>
        <fullName evidence="9">UDP-glucuronosyltransferase</fullName>
    </recommendedName>
</protein>
<accession>A0AAY3ZY82</accession>
<dbReference type="PROSITE" id="PS00375">
    <property type="entry name" value="UDPGT"/>
    <property type="match status" value="1"/>
</dbReference>
<feature type="signal peptide" evidence="6">
    <location>
        <begin position="1"/>
        <end position="29"/>
    </location>
</feature>
<dbReference type="AlphaFoldDB" id="A0AAY3ZY82"/>
<keyword evidence="5" id="KW-0812">Transmembrane</keyword>
<keyword evidence="2 4" id="KW-0328">Glycosyltransferase</keyword>
<reference evidence="7" key="2">
    <citation type="submission" date="2025-08" db="UniProtKB">
        <authorList>
            <consortium name="Ensembl"/>
        </authorList>
    </citation>
    <scope>IDENTIFICATION</scope>
</reference>
<dbReference type="FunFam" id="3.40.50.2000:FF:000203">
    <property type="entry name" value="UDP-glucuronosyltransferase"/>
    <property type="match status" value="1"/>
</dbReference>
<evidence type="ECO:0000256" key="6">
    <source>
        <dbReference type="SAM" id="SignalP"/>
    </source>
</evidence>
<dbReference type="Gene3D" id="3.40.50.2000">
    <property type="entry name" value="Glycogen Phosphorylase B"/>
    <property type="match status" value="2"/>
</dbReference>
<dbReference type="InterPro" id="IPR035595">
    <property type="entry name" value="UDP_glycos_trans_CS"/>
</dbReference>
<evidence type="ECO:0008006" key="9">
    <source>
        <dbReference type="Google" id="ProtNLM"/>
    </source>
</evidence>
<dbReference type="InterPro" id="IPR002213">
    <property type="entry name" value="UDP_glucos_trans"/>
</dbReference>
<dbReference type="GeneTree" id="ENSGT00940000166282"/>
<feature type="chain" id="PRO_5044260470" description="UDP-glucuronosyltransferase" evidence="6">
    <location>
        <begin position="30"/>
        <end position="543"/>
    </location>
</feature>
<sequence length="543" mass="61921">RQGRSKVMGPFPIHITHFLLLALPLACHSDRILVFSVDGSHWINMKVLLRELHSRGHHLTVVRQSDSWFIHEHSPHYSSVTVKLPEKDIGLEIFEDATKKIIESQRKGLLMGSIAQVREMIRILKLAHSATCSMLSVMLENKVLMRELDDANFDLMLTDPAMPAGVILAHYLHLPMVYNARWMSFGEVHFSIAPSPISYVPVPGSGLTDQMNFLQRFKNLFHYFLNFLQERWLVVPTYTDLLHKHFPPGADLLAMQQAADLWLIRVDFVLEFPRPGMPNLVYIGGFQCRPAEPLPSDLESFVQSSEKYGVVVISFGTLISTLPEDMTEAIATALAHLPQKVVWRFQGKRPSSLGNNTLLLDWIPQNDLLGHSKTCVFVAHGGTNGIYEAIYHGIPILGLPLLFDQMDNLVRLQTRGAAQIVSTATLTAETFSQGLREVLLNKSYRRNMQRLSRLHRDQPFHPLDKAVFWTEFVLRNKGAPHLHTDAYSMPWYSYYSMDVAALLMAVILGGLFPCILLIRVTWNRLKMFLFMHCYKQPWLTISF</sequence>